<sequence>MYFQTFVAILHYGNIHRKIRVLIVCGSLAGEMNYVQIGEEHLSCSVRRLLLGIVEALMLQGTYSNFACQFSVLDQTVIDSVIPLAIPSVVVQKDLKKFGIHHNERTPGPIVVLIGADVAGKIWYGSRVVLSTGVVAVETLLGWTLAGTEKKPTVTLCCTNLATTFTMKIVTTGDITDLWKLEVIGISDLAEKEKSDLKRLSALEHFKRTVEFVEGKYQVKFPWYGLVCDLPTNLQLAKEQLVRVTKKMHHIPRLFEEYDSVLCSGHYLSHRPMLKNSSSITNVCSVFDSSVKICRYPSLNDCLEQGPNMIELLPDILLHFRDNTIGKTFLQISFHPEDRDYLKFLRWAAADELITLKHSCVAFRITCSPFLLAAVLDYHLRRCMEECTLDDVKRIQQIKRRFYMDKLATSVDHIGEAEKVQVLATKTMTQVGFNLRG</sequence>
<gene>
    <name evidence="1" type="ORF">PR048_020828</name>
</gene>
<dbReference type="PANTHER" id="PTHR47331:SF1">
    <property type="entry name" value="GAG-LIKE PROTEIN"/>
    <property type="match status" value="1"/>
</dbReference>
<name>A0ABQ9GWK7_9NEOP</name>
<comment type="caution">
    <text evidence="1">The sequence shown here is derived from an EMBL/GenBank/DDBJ whole genome shotgun (WGS) entry which is preliminary data.</text>
</comment>
<dbReference type="EMBL" id="JARBHB010000008">
    <property type="protein sequence ID" value="KAJ8876383.1"/>
    <property type="molecule type" value="Genomic_DNA"/>
</dbReference>
<proteinExistence type="predicted"/>
<evidence type="ECO:0000313" key="1">
    <source>
        <dbReference type="EMBL" id="KAJ8876383.1"/>
    </source>
</evidence>
<dbReference type="Proteomes" id="UP001159363">
    <property type="component" value="Chromosome 7"/>
</dbReference>
<reference evidence="1 2" key="1">
    <citation type="submission" date="2023-02" db="EMBL/GenBank/DDBJ databases">
        <title>LHISI_Scaffold_Assembly.</title>
        <authorList>
            <person name="Stuart O.P."/>
            <person name="Cleave R."/>
            <person name="Magrath M.J.L."/>
            <person name="Mikheyev A.S."/>
        </authorList>
    </citation>
    <scope>NUCLEOTIDE SEQUENCE [LARGE SCALE GENOMIC DNA]</scope>
    <source>
        <strain evidence="1">Daus_M_001</strain>
        <tissue evidence="1">Leg muscle</tissue>
    </source>
</reference>
<keyword evidence="2" id="KW-1185">Reference proteome</keyword>
<organism evidence="1 2">
    <name type="scientific">Dryococelus australis</name>
    <dbReference type="NCBI Taxonomy" id="614101"/>
    <lineage>
        <taxon>Eukaryota</taxon>
        <taxon>Metazoa</taxon>
        <taxon>Ecdysozoa</taxon>
        <taxon>Arthropoda</taxon>
        <taxon>Hexapoda</taxon>
        <taxon>Insecta</taxon>
        <taxon>Pterygota</taxon>
        <taxon>Neoptera</taxon>
        <taxon>Polyneoptera</taxon>
        <taxon>Phasmatodea</taxon>
        <taxon>Verophasmatodea</taxon>
        <taxon>Anareolatae</taxon>
        <taxon>Phasmatidae</taxon>
        <taxon>Eurycanthinae</taxon>
        <taxon>Dryococelus</taxon>
    </lineage>
</organism>
<dbReference type="PANTHER" id="PTHR47331">
    <property type="entry name" value="PHD-TYPE DOMAIN-CONTAINING PROTEIN"/>
    <property type="match status" value="1"/>
</dbReference>
<evidence type="ECO:0000313" key="2">
    <source>
        <dbReference type="Proteomes" id="UP001159363"/>
    </source>
</evidence>
<accession>A0ABQ9GWK7</accession>
<protein>
    <submittedName>
        <fullName evidence="1">Uncharacterized protein</fullName>
    </submittedName>
</protein>